<dbReference type="EMBL" id="JBHULN010000002">
    <property type="protein sequence ID" value="MFD2570174.1"/>
    <property type="molecule type" value="Genomic_DNA"/>
</dbReference>
<evidence type="ECO:0000313" key="3">
    <source>
        <dbReference type="Proteomes" id="UP001597469"/>
    </source>
</evidence>
<name>A0ABW5LZZ5_9BACT</name>
<organism evidence="2 3">
    <name type="scientific">Spirosoma soli</name>
    <dbReference type="NCBI Taxonomy" id="1770529"/>
    <lineage>
        <taxon>Bacteria</taxon>
        <taxon>Pseudomonadati</taxon>
        <taxon>Bacteroidota</taxon>
        <taxon>Cytophagia</taxon>
        <taxon>Cytophagales</taxon>
        <taxon>Cytophagaceae</taxon>
        <taxon>Spirosoma</taxon>
    </lineage>
</organism>
<sequence length="375" mass="41947">MAQDVIYTANGNRLPNARITDITDDRVVFSVLKDNVPSTYSLQRQNVLVAFRKGNFLVVSKLSPELDQAKQELQTFLTTTVWQDKDFLLRAVPFEVIPAKISLENDDIVNYLTNDGKSASISKGELIAIFYKDGRHSLIREATEIAPILATVQKPLSANSTAVPPQTTNVTPASAPEPAPIKKPDLEATVPSANSDSPSATPARPTSKLVLSEEEYQQYRKKALDRVEEFASYLKIIANKSNSDYERNQAIEQAVSLFMPASTMEVTSNSQPGARRYPIRTYLTNLKRLNYKSVNIEWTEIQYLKELSQAADGNYYGVITGQQTFIGYGRNTQYTDITQKNVRVKLERYHMVKNGQDDVRWNLLLGSIGVSAQAQ</sequence>
<feature type="region of interest" description="Disordered" evidence="1">
    <location>
        <begin position="159"/>
        <end position="209"/>
    </location>
</feature>
<dbReference type="Proteomes" id="UP001597469">
    <property type="component" value="Unassembled WGS sequence"/>
</dbReference>
<accession>A0ABW5LZZ5</accession>
<protein>
    <submittedName>
        <fullName evidence="2">Uncharacterized protein</fullName>
    </submittedName>
</protein>
<comment type="caution">
    <text evidence="2">The sequence shown here is derived from an EMBL/GenBank/DDBJ whole genome shotgun (WGS) entry which is preliminary data.</text>
</comment>
<gene>
    <name evidence="2" type="ORF">ACFSUS_05980</name>
</gene>
<evidence type="ECO:0000313" key="2">
    <source>
        <dbReference type="EMBL" id="MFD2570174.1"/>
    </source>
</evidence>
<feature type="compositionally biased region" description="Polar residues" evidence="1">
    <location>
        <begin position="191"/>
        <end position="200"/>
    </location>
</feature>
<evidence type="ECO:0000256" key="1">
    <source>
        <dbReference type="SAM" id="MobiDB-lite"/>
    </source>
</evidence>
<proteinExistence type="predicted"/>
<keyword evidence="3" id="KW-1185">Reference proteome</keyword>
<reference evidence="3" key="1">
    <citation type="journal article" date="2019" name="Int. J. Syst. Evol. Microbiol.">
        <title>The Global Catalogue of Microorganisms (GCM) 10K type strain sequencing project: providing services to taxonomists for standard genome sequencing and annotation.</title>
        <authorList>
            <consortium name="The Broad Institute Genomics Platform"/>
            <consortium name="The Broad Institute Genome Sequencing Center for Infectious Disease"/>
            <person name="Wu L."/>
            <person name="Ma J."/>
        </authorList>
    </citation>
    <scope>NUCLEOTIDE SEQUENCE [LARGE SCALE GENOMIC DNA]</scope>
    <source>
        <strain evidence="3">KCTC 42805</strain>
    </source>
</reference>
<feature type="compositionally biased region" description="Polar residues" evidence="1">
    <location>
        <begin position="159"/>
        <end position="172"/>
    </location>
</feature>